<dbReference type="Gene3D" id="3.40.50.300">
    <property type="entry name" value="P-loop containing nucleotide triphosphate hydrolases"/>
    <property type="match status" value="1"/>
</dbReference>
<comment type="caution">
    <text evidence="4">The sequence shown here is derived from an EMBL/GenBank/DDBJ whole genome shotgun (WGS) entry which is preliminary data.</text>
</comment>
<protein>
    <submittedName>
        <fullName evidence="4">Uncharacterized protein</fullName>
    </submittedName>
</protein>
<keyword evidence="5" id="KW-1185">Reference proteome</keyword>
<feature type="region of interest" description="Disordered" evidence="3">
    <location>
        <begin position="146"/>
        <end position="174"/>
    </location>
</feature>
<dbReference type="Proteomes" id="UP000807716">
    <property type="component" value="Unassembled WGS sequence"/>
</dbReference>
<evidence type="ECO:0000256" key="1">
    <source>
        <dbReference type="ARBA" id="ARBA00022741"/>
    </source>
</evidence>
<keyword evidence="2" id="KW-0342">GTP-binding</keyword>
<proteinExistence type="predicted"/>
<accession>A0A9P6U251</accession>
<dbReference type="EMBL" id="JAAAJB010000413">
    <property type="protein sequence ID" value="KAG0256375.1"/>
    <property type="molecule type" value="Genomic_DNA"/>
</dbReference>
<dbReference type="SUPFAM" id="SSF52540">
    <property type="entry name" value="P-loop containing nucleoside triphosphate hydrolases"/>
    <property type="match status" value="1"/>
</dbReference>
<name>A0A9P6U251_9FUNG</name>
<dbReference type="PANTHER" id="PTHR24073">
    <property type="entry name" value="DRAB5-RELATED"/>
    <property type="match status" value="1"/>
</dbReference>
<dbReference type="AlphaFoldDB" id="A0A9P6U251"/>
<feature type="compositionally biased region" description="Basic and acidic residues" evidence="3">
    <location>
        <begin position="165"/>
        <end position="174"/>
    </location>
</feature>
<gene>
    <name evidence="4" type="ORF">DFQ27_005761</name>
</gene>
<organism evidence="4 5">
    <name type="scientific">Actinomortierella ambigua</name>
    <dbReference type="NCBI Taxonomy" id="1343610"/>
    <lineage>
        <taxon>Eukaryota</taxon>
        <taxon>Fungi</taxon>
        <taxon>Fungi incertae sedis</taxon>
        <taxon>Mucoromycota</taxon>
        <taxon>Mortierellomycotina</taxon>
        <taxon>Mortierellomycetes</taxon>
        <taxon>Mortierellales</taxon>
        <taxon>Mortierellaceae</taxon>
        <taxon>Actinomortierella</taxon>
    </lineage>
</organism>
<evidence type="ECO:0000256" key="2">
    <source>
        <dbReference type="ARBA" id="ARBA00023134"/>
    </source>
</evidence>
<dbReference type="InterPro" id="IPR027417">
    <property type="entry name" value="P-loop_NTPase"/>
</dbReference>
<sequence>MHARDYSTNTAAYDRAKVLVLGDAGVGKSTLVHMLCHGEAQRGGTPTVGCNIDVRLHTAPSSALRASAAGSTHLANGSVPASSLASSTFIEFYDVSGSPSVQHPRSRHMFYTGTYHGIILVHDLRNRRSFENLWRWMGDFLEVNTSSSSYSRPINPDHGSSPFRRQGEHLKGKS</sequence>
<keyword evidence="1" id="KW-0547">Nucleotide-binding</keyword>
<reference evidence="4" key="1">
    <citation type="journal article" date="2020" name="Fungal Divers.">
        <title>Resolving the Mortierellaceae phylogeny through synthesis of multi-gene phylogenetics and phylogenomics.</title>
        <authorList>
            <person name="Vandepol N."/>
            <person name="Liber J."/>
            <person name="Desiro A."/>
            <person name="Na H."/>
            <person name="Kennedy M."/>
            <person name="Barry K."/>
            <person name="Grigoriev I.V."/>
            <person name="Miller A.N."/>
            <person name="O'Donnell K."/>
            <person name="Stajich J.E."/>
            <person name="Bonito G."/>
        </authorList>
    </citation>
    <scope>NUCLEOTIDE SEQUENCE</scope>
    <source>
        <strain evidence="4">BC1065</strain>
    </source>
</reference>
<evidence type="ECO:0000256" key="3">
    <source>
        <dbReference type="SAM" id="MobiDB-lite"/>
    </source>
</evidence>
<evidence type="ECO:0000313" key="4">
    <source>
        <dbReference type="EMBL" id="KAG0256375.1"/>
    </source>
</evidence>
<dbReference type="OrthoDB" id="8954335at2759"/>
<evidence type="ECO:0000313" key="5">
    <source>
        <dbReference type="Proteomes" id="UP000807716"/>
    </source>
</evidence>
<dbReference type="GO" id="GO:0005525">
    <property type="term" value="F:GTP binding"/>
    <property type="evidence" value="ECO:0007669"/>
    <property type="project" value="UniProtKB-KW"/>
</dbReference>